<proteinExistence type="predicted"/>
<protein>
    <submittedName>
        <fullName evidence="2">ABC transporter substrate-binding protein</fullName>
    </submittedName>
</protein>
<reference evidence="2 3" key="1">
    <citation type="submission" date="2023-08" db="EMBL/GenBank/DDBJ databases">
        <authorList>
            <person name="Girao M."/>
            <person name="Carvalho M.F."/>
        </authorList>
    </citation>
    <scope>NUCLEOTIDE SEQUENCE [LARGE SCALE GENOMIC DNA]</scope>
    <source>
        <strain evidence="2 3">CC-R104</strain>
    </source>
</reference>
<dbReference type="Gene3D" id="3.40.190.10">
    <property type="entry name" value="Periplasmic binding protein-like II"/>
    <property type="match status" value="1"/>
</dbReference>
<dbReference type="SUPFAM" id="SSF53850">
    <property type="entry name" value="Periplasmic binding protein-like II"/>
    <property type="match status" value="1"/>
</dbReference>
<dbReference type="PROSITE" id="PS51257">
    <property type="entry name" value="PROKAR_LIPOPROTEIN"/>
    <property type="match status" value="1"/>
</dbReference>
<dbReference type="Pfam" id="PF13416">
    <property type="entry name" value="SBP_bac_8"/>
    <property type="match status" value="1"/>
</dbReference>
<keyword evidence="1" id="KW-0732">Signal</keyword>
<dbReference type="PANTHER" id="PTHR43649:SF30">
    <property type="entry name" value="ABC TRANSPORTER SUBSTRATE-BINDING PROTEIN"/>
    <property type="match status" value="1"/>
</dbReference>
<evidence type="ECO:0000313" key="3">
    <source>
        <dbReference type="Proteomes" id="UP001331936"/>
    </source>
</evidence>
<dbReference type="Proteomes" id="UP001331936">
    <property type="component" value="Unassembled WGS sequence"/>
</dbReference>
<evidence type="ECO:0000313" key="2">
    <source>
        <dbReference type="EMBL" id="MEE2030991.1"/>
    </source>
</evidence>
<dbReference type="PROSITE" id="PS51318">
    <property type="entry name" value="TAT"/>
    <property type="match status" value="1"/>
</dbReference>
<dbReference type="CDD" id="cd14748">
    <property type="entry name" value="PBP2_UgpB"/>
    <property type="match status" value="1"/>
</dbReference>
<accession>A0ABU7JLT2</accession>
<evidence type="ECO:0000256" key="1">
    <source>
        <dbReference type="SAM" id="SignalP"/>
    </source>
</evidence>
<organism evidence="2 3">
    <name type="scientific">Rhodococcus chondri</name>
    <dbReference type="NCBI Taxonomy" id="3065941"/>
    <lineage>
        <taxon>Bacteria</taxon>
        <taxon>Bacillati</taxon>
        <taxon>Actinomycetota</taxon>
        <taxon>Actinomycetes</taxon>
        <taxon>Mycobacteriales</taxon>
        <taxon>Nocardiaceae</taxon>
        <taxon>Rhodococcus</taxon>
    </lineage>
</organism>
<keyword evidence="3" id="KW-1185">Reference proteome</keyword>
<comment type="caution">
    <text evidence="2">The sequence shown here is derived from an EMBL/GenBank/DDBJ whole genome shotgun (WGS) entry which is preliminary data.</text>
</comment>
<feature type="chain" id="PRO_5045491116" evidence="1">
    <location>
        <begin position="27"/>
        <end position="442"/>
    </location>
</feature>
<gene>
    <name evidence="2" type="ORF">Q8814_02480</name>
</gene>
<dbReference type="EMBL" id="JAUZMZ010000007">
    <property type="protein sequence ID" value="MEE2030991.1"/>
    <property type="molecule type" value="Genomic_DNA"/>
</dbReference>
<dbReference type="PANTHER" id="PTHR43649">
    <property type="entry name" value="ARABINOSE-BINDING PROTEIN-RELATED"/>
    <property type="match status" value="1"/>
</dbReference>
<dbReference type="RefSeq" id="WP_330150449.1">
    <property type="nucleotide sequence ID" value="NZ_JAUZMZ010000007.1"/>
</dbReference>
<feature type="signal peptide" evidence="1">
    <location>
        <begin position="1"/>
        <end position="26"/>
    </location>
</feature>
<dbReference type="InterPro" id="IPR006311">
    <property type="entry name" value="TAT_signal"/>
</dbReference>
<dbReference type="InterPro" id="IPR006059">
    <property type="entry name" value="SBP"/>
</dbReference>
<name>A0ABU7JLT2_9NOCA</name>
<sequence length="442" mass="47673">MNNLDRRGFLGLAGLVAAGAALTACAGTGGGSSTGASGTSAASGDASTINFWSNHPGKSMDLEKELISRFQAQYPDLTVNLIDGGKNYEEVSQKFNAALSGGDLPDVVVLSDVWWFNYAITGAITPLDQLFTEVGVDTGDYVDSLLADYRYEDRHFALPYARSTPLFYYNKQVWEQAGLPDRGPESWQEFDEWGPRIQQVVGDGKFAHGWGNAKDYLGWTFEGPIWTFGGGYSNEWALKFSDEKTIAAGQFLKDMIHTKKYAAVSSDIANDFAAGLIGSTIASTGDLSGISSNATFEFGTAFLPAPDGVPGCPTGGAGLAIPANISDERKRNALKFVDFITNGDNTAYFSQNTGYMPVRKSAVETADMKKYLDENPNARTAVDQLAVTRSQDYARVFVPGGDQIIGTGLERIALQNADVATTFADVQQQLQRVIDRQITPNL</sequence>
<dbReference type="InterPro" id="IPR050490">
    <property type="entry name" value="Bact_solute-bd_prot1"/>
</dbReference>